<dbReference type="GO" id="GO:0016740">
    <property type="term" value="F:transferase activity"/>
    <property type="evidence" value="ECO:0007669"/>
    <property type="project" value="UniProtKB-KW"/>
</dbReference>
<dbReference type="GO" id="GO:0005737">
    <property type="term" value="C:cytoplasm"/>
    <property type="evidence" value="ECO:0007669"/>
    <property type="project" value="TreeGrafter"/>
</dbReference>
<evidence type="ECO:0000313" key="11">
    <source>
        <dbReference type="Proteomes" id="UP000027980"/>
    </source>
</evidence>
<dbReference type="InterPro" id="IPR015424">
    <property type="entry name" value="PyrdxlP-dep_Trfase"/>
</dbReference>
<evidence type="ECO:0000256" key="3">
    <source>
        <dbReference type="ARBA" id="ARBA00012224"/>
    </source>
</evidence>
<dbReference type="HOGENOM" id="CLU_018986_2_1_9"/>
<evidence type="ECO:0000313" key="10">
    <source>
        <dbReference type="EMBL" id="AIF65913.1"/>
    </source>
</evidence>
<keyword evidence="4" id="KW-0028">Amino-acid biosynthesis</keyword>
<dbReference type="GO" id="GO:0047804">
    <property type="term" value="F:cysteine-S-conjugate beta-lyase activity"/>
    <property type="evidence" value="ECO:0007669"/>
    <property type="project" value="UniProtKB-EC"/>
</dbReference>
<dbReference type="Proteomes" id="UP000027980">
    <property type="component" value="Chromosome"/>
</dbReference>
<dbReference type="RefSeq" id="WP_038558957.1">
    <property type="nucleotide sequence ID" value="NZ_CP008876.1"/>
</dbReference>
<protein>
    <recommendedName>
        <fullName evidence="3">cysteine-S-conjugate beta-lyase</fullName>
        <ecNumber evidence="3">4.4.1.13</ecNumber>
    </recommendedName>
</protein>
<dbReference type="FunFam" id="3.90.1150.10:FF:000033">
    <property type="entry name" value="Cystathionine gamma-synthase"/>
    <property type="match status" value="1"/>
</dbReference>
<keyword evidence="5 8" id="KW-0663">Pyridoxal phosphate</keyword>
<keyword evidence="6" id="KW-0486">Methionine biosynthesis</keyword>
<dbReference type="PANTHER" id="PTHR11808">
    <property type="entry name" value="TRANS-SULFURATION ENZYME FAMILY MEMBER"/>
    <property type="match status" value="1"/>
</dbReference>
<reference evidence="10 11" key="1">
    <citation type="submission" date="2014-07" db="EMBL/GenBank/DDBJ databases">
        <title>Complete genome sequence of a moderately halophilic bacterium Terribacillus aidingensis MP602, isolated from Cryptomeria fortunei in Tianmu mountain in China.</title>
        <authorList>
            <person name="Wang Y."/>
            <person name="Lu P."/>
            <person name="Zhang L."/>
        </authorList>
    </citation>
    <scope>NUCLEOTIDE SEQUENCE [LARGE SCALE GENOMIC DNA]</scope>
    <source>
        <strain evidence="10 11">MP602</strain>
    </source>
</reference>
<dbReference type="PROSITE" id="PS00868">
    <property type="entry name" value="CYS_MET_METAB_PP"/>
    <property type="match status" value="1"/>
</dbReference>
<keyword evidence="7" id="KW-0456">Lyase</keyword>
<organism evidence="10 11">
    <name type="scientific">Terribacillus saccharophilus</name>
    <dbReference type="NCBI Taxonomy" id="361277"/>
    <lineage>
        <taxon>Bacteria</taxon>
        <taxon>Bacillati</taxon>
        <taxon>Bacillota</taxon>
        <taxon>Bacilli</taxon>
        <taxon>Bacillales</taxon>
        <taxon>Bacillaceae</taxon>
        <taxon>Terribacillus</taxon>
    </lineage>
</organism>
<sequence>MEEQHAETTCIRGSYKEQRTGAVNVPIYLSSTFHQESFDDFGPFDYSRSGNPTRKALEQKAAELESGTDALAFSSGMAAISSAFMLLSAGDHVIVTVDVYGGTYRFVTEILPKFQISHSFVDLTDLDAVEAAVRPNTKVIYLETPSNPCLKVTDIRAVVRIAKQNDCLTFLDNTFLTPLYQQPLAFGVDVVIHSATKFLSGHSDIIAGLLITKDTELGERLAFIQNTFGAILGAQDSYLLLQGIKTLGARLRQSSESAERIALFLLHHPLVEDVFYPGLPTHNGHDIHTGQASGNGAVLSFALPSREHAKIFVEQLRIPIFAVSLGAVESILSYPATMSHAAMPEAERKKRGISDGLLRLSVGLEHVEDLIGDLQQALKAAGRVTEKVEN</sequence>
<comment type="cofactor">
    <cofactor evidence="1 9">
        <name>pyridoxal 5'-phosphate</name>
        <dbReference type="ChEBI" id="CHEBI:597326"/>
    </cofactor>
</comment>
<dbReference type="PANTHER" id="PTHR11808:SF50">
    <property type="entry name" value="CYSTATHIONINE BETA-LYASE"/>
    <property type="match status" value="1"/>
</dbReference>
<proteinExistence type="inferred from homology"/>
<dbReference type="EC" id="4.4.1.13" evidence="3"/>
<evidence type="ECO:0000256" key="7">
    <source>
        <dbReference type="ARBA" id="ARBA00023239"/>
    </source>
</evidence>
<dbReference type="Gene3D" id="3.90.1150.10">
    <property type="entry name" value="Aspartate Aminotransferase, domain 1"/>
    <property type="match status" value="1"/>
</dbReference>
<dbReference type="InterPro" id="IPR000277">
    <property type="entry name" value="Cys/Met-Metab_PyrdxlP-dep_enz"/>
</dbReference>
<evidence type="ECO:0000256" key="9">
    <source>
        <dbReference type="RuleBase" id="RU362118"/>
    </source>
</evidence>
<gene>
    <name evidence="10" type="ORF">GZ22_04205</name>
</gene>
<dbReference type="InterPro" id="IPR015421">
    <property type="entry name" value="PyrdxlP-dep_Trfase_major"/>
</dbReference>
<dbReference type="GeneID" id="34221799"/>
<dbReference type="FunFam" id="3.40.640.10:FF:000009">
    <property type="entry name" value="Cystathionine gamma-synthase homolog"/>
    <property type="match status" value="1"/>
</dbReference>
<dbReference type="SUPFAM" id="SSF53383">
    <property type="entry name" value="PLP-dependent transferases"/>
    <property type="match status" value="1"/>
</dbReference>
<dbReference type="PIRSF" id="PIRSF001434">
    <property type="entry name" value="CGS"/>
    <property type="match status" value="1"/>
</dbReference>
<evidence type="ECO:0000256" key="8">
    <source>
        <dbReference type="PIRSR" id="PIRSR001434-2"/>
    </source>
</evidence>
<dbReference type="CDD" id="cd00614">
    <property type="entry name" value="CGS_like"/>
    <property type="match status" value="1"/>
</dbReference>
<evidence type="ECO:0000256" key="6">
    <source>
        <dbReference type="ARBA" id="ARBA00023167"/>
    </source>
</evidence>
<feature type="modified residue" description="N6-(pyridoxal phosphate)lysine" evidence="8">
    <location>
        <position position="197"/>
    </location>
</feature>
<dbReference type="InterPro" id="IPR054542">
    <property type="entry name" value="Cys_met_metab_PP"/>
</dbReference>
<evidence type="ECO:0000256" key="2">
    <source>
        <dbReference type="ARBA" id="ARBA00009077"/>
    </source>
</evidence>
<dbReference type="GO" id="GO:0019346">
    <property type="term" value="P:transsulfuration"/>
    <property type="evidence" value="ECO:0007669"/>
    <property type="project" value="InterPro"/>
</dbReference>
<evidence type="ECO:0000256" key="5">
    <source>
        <dbReference type="ARBA" id="ARBA00022898"/>
    </source>
</evidence>
<comment type="similarity">
    <text evidence="2 9">Belongs to the trans-sulfuration enzymes family.</text>
</comment>
<keyword evidence="10" id="KW-0808">Transferase</keyword>
<dbReference type="KEGG" id="tap:GZ22_04205"/>
<name>A0A075LNC8_9BACI</name>
<dbReference type="EMBL" id="CP008876">
    <property type="protein sequence ID" value="AIF65913.1"/>
    <property type="molecule type" value="Genomic_DNA"/>
</dbReference>
<evidence type="ECO:0000256" key="4">
    <source>
        <dbReference type="ARBA" id="ARBA00022605"/>
    </source>
</evidence>
<dbReference type="InterPro" id="IPR015422">
    <property type="entry name" value="PyrdxlP-dep_Trfase_small"/>
</dbReference>
<dbReference type="GO" id="GO:0030170">
    <property type="term" value="F:pyridoxal phosphate binding"/>
    <property type="evidence" value="ECO:0007669"/>
    <property type="project" value="InterPro"/>
</dbReference>
<dbReference type="AlphaFoldDB" id="A0A075LNC8"/>
<dbReference type="OrthoDB" id="9803887at2"/>
<dbReference type="Gene3D" id="3.40.640.10">
    <property type="entry name" value="Type I PLP-dependent aspartate aminotransferase-like (Major domain)"/>
    <property type="match status" value="1"/>
</dbReference>
<dbReference type="GO" id="GO:0009086">
    <property type="term" value="P:methionine biosynthetic process"/>
    <property type="evidence" value="ECO:0007669"/>
    <property type="project" value="UniProtKB-KW"/>
</dbReference>
<accession>A0A075LNC8</accession>
<dbReference type="Pfam" id="PF01053">
    <property type="entry name" value="Cys_Met_Meta_PP"/>
    <property type="match status" value="1"/>
</dbReference>
<evidence type="ECO:0000256" key="1">
    <source>
        <dbReference type="ARBA" id="ARBA00001933"/>
    </source>
</evidence>